<dbReference type="Gramene" id="KXG24212">
    <property type="protein sequence ID" value="KXG24212"/>
    <property type="gene ID" value="SORBI_3007G009900"/>
</dbReference>
<evidence type="ECO:0000313" key="2">
    <source>
        <dbReference type="Proteomes" id="UP000000768"/>
    </source>
</evidence>
<protein>
    <submittedName>
        <fullName evidence="1">Uncharacterized protein</fullName>
    </submittedName>
</protein>
<reference evidence="1 2" key="1">
    <citation type="journal article" date="2009" name="Nature">
        <title>The Sorghum bicolor genome and the diversification of grasses.</title>
        <authorList>
            <person name="Paterson A.H."/>
            <person name="Bowers J.E."/>
            <person name="Bruggmann R."/>
            <person name="Dubchak I."/>
            <person name="Grimwood J."/>
            <person name="Gundlach H."/>
            <person name="Haberer G."/>
            <person name="Hellsten U."/>
            <person name="Mitros T."/>
            <person name="Poliakov A."/>
            <person name="Schmutz J."/>
            <person name="Spannagl M."/>
            <person name="Tang H."/>
            <person name="Wang X."/>
            <person name="Wicker T."/>
            <person name="Bharti A.K."/>
            <person name="Chapman J."/>
            <person name="Feltus F.A."/>
            <person name="Gowik U."/>
            <person name="Grigoriev I.V."/>
            <person name="Lyons E."/>
            <person name="Maher C.A."/>
            <person name="Martis M."/>
            <person name="Narechania A."/>
            <person name="Otillar R.P."/>
            <person name="Penning B.W."/>
            <person name="Salamov A.A."/>
            <person name="Wang Y."/>
            <person name="Zhang L."/>
            <person name="Carpita N.C."/>
            <person name="Freeling M."/>
            <person name="Gingle A.R."/>
            <person name="Hash C.T."/>
            <person name="Keller B."/>
            <person name="Klein P."/>
            <person name="Kresovich S."/>
            <person name="McCann M.C."/>
            <person name="Ming R."/>
            <person name="Peterson D.G."/>
            <person name="Mehboob-ur-Rahman"/>
            <person name="Ware D."/>
            <person name="Westhoff P."/>
            <person name="Mayer K.F."/>
            <person name="Messing J."/>
            <person name="Rokhsar D.S."/>
        </authorList>
    </citation>
    <scope>NUCLEOTIDE SEQUENCE [LARGE SCALE GENOMIC DNA]</scope>
    <source>
        <strain evidence="2">cv. BTx623</strain>
    </source>
</reference>
<gene>
    <name evidence="1" type="ORF">SORBI_3007G009900</name>
</gene>
<name>A0A1B6PEU2_SORBI</name>
<dbReference type="InParanoid" id="A0A1B6PEU2"/>
<sequence length="69" mass="7653">MPSGGGSCGRDALRRRIELGHVRRRRVAARTDLGFGEVERHTGFPLRWCSSLTGDRCSGGRLDEERGLI</sequence>
<dbReference type="EMBL" id="CM000766">
    <property type="protein sequence ID" value="KXG24212.1"/>
    <property type="molecule type" value="Genomic_DNA"/>
</dbReference>
<keyword evidence="2" id="KW-1185">Reference proteome</keyword>
<accession>A0A1B6PEU2</accession>
<proteinExistence type="predicted"/>
<organism evidence="1 2">
    <name type="scientific">Sorghum bicolor</name>
    <name type="common">Sorghum</name>
    <name type="synonym">Sorghum vulgare</name>
    <dbReference type="NCBI Taxonomy" id="4558"/>
    <lineage>
        <taxon>Eukaryota</taxon>
        <taxon>Viridiplantae</taxon>
        <taxon>Streptophyta</taxon>
        <taxon>Embryophyta</taxon>
        <taxon>Tracheophyta</taxon>
        <taxon>Spermatophyta</taxon>
        <taxon>Magnoliopsida</taxon>
        <taxon>Liliopsida</taxon>
        <taxon>Poales</taxon>
        <taxon>Poaceae</taxon>
        <taxon>PACMAD clade</taxon>
        <taxon>Panicoideae</taxon>
        <taxon>Andropogonodae</taxon>
        <taxon>Andropogoneae</taxon>
        <taxon>Sorghinae</taxon>
        <taxon>Sorghum</taxon>
    </lineage>
</organism>
<reference evidence="2" key="2">
    <citation type="journal article" date="2018" name="Plant J.">
        <title>The Sorghum bicolor reference genome: improved assembly, gene annotations, a transcriptome atlas, and signatures of genome organization.</title>
        <authorList>
            <person name="McCormick R.F."/>
            <person name="Truong S.K."/>
            <person name="Sreedasyam A."/>
            <person name="Jenkins J."/>
            <person name="Shu S."/>
            <person name="Sims D."/>
            <person name="Kennedy M."/>
            <person name="Amirebrahimi M."/>
            <person name="Weers B.D."/>
            <person name="McKinley B."/>
            <person name="Mattison A."/>
            <person name="Morishige D.T."/>
            <person name="Grimwood J."/>
            <person name="Schmutz J."/>
            <person name="Mullet J.E."/>
        </authorList>
    </citation>
    <scope>NUCLEOTIDE SEQUENCE [LARGE SCALE GENOMIC DNA]</scope>
    <source>
        <strain evidence="2">cv. BTx623</strain>
    </source>
</reference>
<evidence type="ECO:0000313" key="1">
    <source>
        <dbReference type="EMBL" id="KXG24212.1"/>
    </source>
</evidence>
<dbReference type="Proteomes" id="UP000000768">
    <property type="component" value="Chromosome 7"/>
</dbReference>
<dbReference type="AlphaFoldDB" id="A0A1B6PEU2"/>